<evidence type="ECO:0000256" key="1">
    <source>
        <dbReference type="ARBA" id="ARBA00005417"/>
    </source>
</evidence>
<dbReference type="AlphaFoldDB" id="A0A916T3P5"/>
<evidence type="ECO:0000256" key="4">
    <source>
        <dbReference type="ARBA" id="ARBA00022840"/>
    </source>
</evidence>
<sequence>MSTPPGIPSAIRIRAVSKLFDDVIALDDVDLDVPAGQVHGLVGPNGAGKTTLLGLLLGLTAPTSGEGQVLDHQLGRTHAVPAGVAGFLDGPGLYPTLTARANLTSSLTLSGAANNDDRVDEILDAVGLSEVAHERVRGFSLGMRQRLGLAAAALAQPRLVVLDEPANGLDPAGKRRVHDLLNGLAEEGTTVILSSHRMDDVEALCSEVTILTAGRVGFTGPLAKLAAENDSLDYRLVTPDPMGARRIASAMHGIHLRDVDRTPGDDPAGDDAPGAAESLLLGATTTAALDELVARLVRDGIAVRELTPVMSPLEAAFLKLTDDQEHSQ</sequence>
<dbReference type="GO" id="GO:0016887">
    <property type="term" value="F:ATP hydrolysis activity"/>
    <property type="evidence" value="ECO:0007669"/>
    <property type="project" value="InterPro"/>
</dbReference>
<comment type="similarity">
    <text evidence="1">Belongs to the ABC transporter superfamily.</text>
</comment>
<protein>
    <submittedName>
        <fullName evidence="6">ABC transporter</fullName>
    </submittedName>
</protein>
<dbReference type="Proteomes" id="UP000636793">
    <property type="component" value="Unassembled WGS sequence"/>
</dbReference>
<feature type="domain" description="ABC transporter" evidence="5">
    <location>
        <begin position="11"/>
        <end position="238"/>
    </location>
</feature>
<accession>A0A916T3P5</accession>
<dbReference type="Gene3D" id="3.40.50.300">
    <property type="entry name" value="P-loop containing nucleotide triphosphate hydrolases"/>
    <property type="match status" value="1"/>
</dbReference>
<evidence type="ECO:0000313" key="7">
    <source>
        <dbReference type="Proteomes" id="UP000636793"/>
    </source>
</evidence>
<dbReference type="SMART" id="SM00382">
    <property type="entry name" value="AAA"/>
    <property type="match status" value="1"/>
</dbReference>
<dbReference type="EMBL" id="BMHI01000003">
    <property type="protein sequence ID" value="GGB30677.1"/>
    <property type="molecule type" value="Genomic_DNA"/>
</dbReference>
<evidence type="ECO:0000256" key="2">
    <source>
        <dbReference type="ARBA" id="ARBA00022448"/>
    </source>
</evidence>
<dbReference type="Pfam" id="PF00005">
    <property type="entry name" value="ABC_tran"/>
    <property type="match status" value="1"/>
</dbReference>
<name>A0A916T3P5_9MICO</name>
<dbReference type="RefSeq" id="WP_188836997.1">
    <property type="nucleotide sequence ID" value="NZ_BMHI01000003.1"/>
</dbReference>
<dbReference type="GO" id="GO:0005524">
    <property type="term" value="F:ATP binding"/>
    <property type="evidence" value="ECO:0007669"/>
    <property type="project" value="UniProtKB-KW"/>
</dbReference>
<dbReference type="SUPFAM" id="SSF52540">
    <property type="entry name" value="P-loop containing nucleoside triphosphate hydrolases"/>
    <property type="match status" value="1"/>
</dbReference>
<dbReference type="InterPro" id="IPR003439">
    <property type="entry name" value="ABC_transporter-like_ATP-bd"/>
</dbReference>
<dbReference type="InterPro" id="IPR027417">
    <property type="entry name" value="P-loop_NTPase"/>
</dbReference>
<gene>
    <name evidence="6" type="ORF">GCM10011492_21470</name>
</gene>
<keyword evidence="3" id="KW-0547">Nucleotide-binding</keyword>
<dbReference type="PROSITE" id="PS50893">
    <property type="entry name" value="ABC_TRANSPORTER_2"/>
    <property type="match status" value="1"/>
</dbReference>
<comment type="caution">
    <text evidence="6">The sequence shown here is derived from an EMBL/GenBank/DDBJ whole genome shotgun (WGS) entry which is preliminary data.</text>
</comment>
<dbReference type="InterPro" id="IPR003593">
    <property type="entry name" value="AAA+_ATPase"/>
</dbReference>
<proteinExistence type="inferred from homology"/>
<dbReference type="InterPro" id="IPR017871">
    <property type="entry name" value="ABC_transporter-like_CS"/>
</dbReference>
<organism evidence="6 7">
    <name type="scientific">Flexivirga endophytica</name>
    <dbReference type="NCBI Taxonomy" id="1849103"/>
    <lineage>
        <taxon>Bacteria</taxon>
        <taxon>Bacillati</taxon>
        <taxon>Actinomycetota</taxon>
        <taxon>Actinomycetes</taxon>
        <taxon>Micrococcales</taxon>
        <taxon>Dermacoccaceae</taxon>
        <taxon>Flexivirga</taxon>
    </lineage>
</organism>
<dbReference type="PROSITE" id="PS00211">
    <property type="entry name" value="ABC_TRANSPORTER_1"/>
    <property type="match status" value="1"/>
</dbReference>
<reference evidence="6" key="2">
    <citation type="submission" date="2020-09" db="EMBL/GenBank/DDBJ databases">
        <authorList>
            <person name="Sun Q."/>
            <person name="Zhou Y."/>
        </authorList>
    </citation>
    <scope>NUCLEOTIDE SEQUENCE</scope>
    <source>
        <strain evidence="6">CGMCC 1.15085</strain>
    </source>
</reference>
<keyword evidence="7" id="KW-1185">Reference proteome</keyword>
<dbReference type="PANTHER" id="PTHR43335">
    <property type="entry name" value="ABC TRANSPORTER, ATP-BINDING PROTEIN"/>
    <property type="match status" value="1"/>
</dbReference>
<evidence type="ECO:0000259" key="5">
    <source>
        <dbReference type="PROSITE" id="PS50893"/>
    </source>
</evidence>
<reference evidence="6" key="1">
    <citation type="journal article" date="2014" name="Int. J. Syst. Evol. Microbiol.">
        <title>Complete genome sequence of Corynebacterium casei LMG S-19264T (=DSM 44701T), isolated from a smear-ripened cheese.</title>
        <authorList>
            <consortium name="US DOE Joint Genome Institute (JGI-PGF)"/>
            <person name="Walter F."/>
            <person name="Albersmeier A."/>
            <person name="Kalinowski J."/>
            <person name="Ruckert C."/>
        </authorList>
    </citation>
    <scope>NUCLEOTIDE SEQUENCE</scope>
    <source>
        <strain evidence="6">CGMCC 1.15085</strain>
    </source>
</reference>
<dbReference type="PANTHER" id="PTHR43335:SF4">
    <property type="entry name" value="ABC TRANSPORTER, ATP-BINDING PROTEIN"/>
    <property type="match status" value="1"/>
</dbReference>
<evidence type="ECO:0000313" key="6">
    <source>
        <dbReference type="EMBL" id="GGB30677.1"/>
    </source>
</evidence>
<keyword evidence="2" id="KW-0813">Transport</keyword>
<evidence type="ECO:0000256" key="3">
    <source>
        <dbReference type="ARBA" id="ARBA00022741"/>
    </source>
</evidence>
<keyword evidence="4" id="KW-0067">ATP-binding</keyword>